<reference evidence="3" key="1">
    <citation type="submission" date="2020-08" db="EMBL/GenBank/DDBJ databases">
        <title>Multicomponent nature underlies the extraordinary mechanical properties of spider dragline silk.</title>
        <authorList>
            <person name="Kono N."/>
            <person name="Nakamura H."/>
            <person name="Mori M."/>
            <person name="Yoshida Y."/>
            <person name="Ohtoshi R."/>
            <person name="Malay A.D."/>
            <person name="Moran D.A.P."/>
            <person name="Tomita M."/>
            <person name="Numata K."/>
            <person name="Arakawa K."/>
        </authorList>
    </citation>
    <scope>NUCLEOTIDE SEQUENCE</scope>
</reference>
<dbReference type="PANTHER" id="PTHR37984:SF5">
    <property type="entry name" value="PROTEIN NYNRIN-LIKE"/>
    <property type="match status" value="1"/>
</dbReference>
<evidence type="ECO:0000259" key="1">
    <source>
        <dbReference type="PROSITE" id="PS50994"/>
    </source>
</evidence>
<dbReference type="GO" id="GO:0003676">
    <property type="term" value="F:nucleic acid binding"/>
    <property type="evidence" value="ECO:0007669"/>
    <property type="project" value="InterPro"/>
</dbReference>
<evidence type="ECO:0000313" key="2">
    <source>
        <dbReference type="EMBL" id="GFY52220.1"/>
    </source>
</evidence>
<accession>A0A8X7CL81</accession>
<dbReference type="EMBL" id="BMAV01008557">
    <property type="protein sequence ID" value="GFY52220.1"/>
    <property type="molecule type" value="Genomic_DNA"/>
</dbReference>
<sequence>MTEYGNADFSDYQKHRQSLRLNMTTIFQMSQIETLPVTSKELRQEIGKDKELDPLLKVLSEKNLQESKAQYTIMDCCIVYGQKVYPMKVTTTKKTIECLRGSFERLGLLRVLVSDKGSQFTSVQFQRFMQRKGVKLKASAPFKPSSSGQAKCYVATLKQ</sequence>
<evidence type="ECO:0000313" key="3">
    <source>
        <dbReference type="EMBL" id="GFY72588.1"/>
    </source>
</evidence>
<name>A0A8X7CL81_9ARAC</name>
<dbReference type="PANTHER" id="PTHR37984">
    <property type="entry name" value="PROTEIN CBG26694"/>
    <property type="match status" value="1"/>
</dbReference>
<dbReference type="InterPro" id="IPR036397">
    <property type="entry name" value="RNaseH_sf"/>
</dbReference>
<protein>
    <submittedName>
        <fullName evidence="3">Transposon Tf2-6 polyprotein</fullName>
    </submittedName>
</protein>
<comment type="caution">
    <text evidence="3">The sequence shown here is derived from an EMBL/GenBank/DDBJ whole genome shotgun (WGS) entry which is preliminary data.</text>
</comment>
<dbReference type="GO" id="GO:0015074">
    <property type="term" value="P:DNA integration"/>
    <property type="evidence" value="ECO:0007669"/>
    <property type="project" value="InterPro"/>
</dbReference>
<evidence type="ECO:0000313" key="4">
    <source>
        <dbReference type="Proteomes" id="UP000886998"/>
    </source>
</evidence>
<dbReference type="Proteomes" id="UP000886998">
    <property type="component" value="Unassembled WGS sequence"/>
</dbReference>
<feature type="domain" description="Integrase catalytic" evidence="1">
    <location>
        <begin position="32"/>
        <end position="159"/>
    </location>
</feature>
<organism evidence="3 4">
    <name type="scientific">Trichonephila inaurata madagascariensis</name>
    <dbReference type="NCBI Taxonomy" id="2747483"/>
    <lineage>
        <taxon>Eukaryota</taxon>
        <taxon>Metazoa</taxon>
        <taxon>Ecdysozoa</taxon>
        <taxon>Arthropoda</taxon>
        <taxon>Chelicerata</taxon>
        <taxon>Arachnida</taxon>
        <taxon>Araneae</taxon>
        <taxon>Araneomorphae</taxon>
        <taxon>Entelegynae</taxon>
        <taxon>Araneoidea</taxon>
        <taxon>Nephilidae</taxon>
        <taxon>Trichonephila</taxon>
        <taxon>Trichonephila inaurata</taxon>
    </lineage>
</organism>
<proteinExistence type="predicted"/>
<dbReference type="EMBL" id="BMAV01019524">
    <property type="protein sequence ID" value="GFY72588.1"/>
    <property type="molecule type" value="Genomic_DNA"/>
</dbReference>
<dbReference type="PROSITE" id="PS50994">
    <property type="entry name" value="INTEGRASE"/>
    <property type="match status" value="1"/>
</dbReference>
<dbReference type="AlphaFoldDB" id="A0A8X7CL81"/>
<dbReference type="InterPro" id="IPR001584">
    <property type="entry name" value="Integrase_cat-core"/>
</dbReference>
<dbReference type="Gene3D" id="3.30.420.10">
    <property type="entry name" value="Ribonuclease H-like superfamily/Ribonuclease H"/>
    <property type="match status" value="1"/>
</dbReference>
<dbReference type="InterPro" id="IPR012337">
    <property type="entry name" value="RNaseH-like_sf"/>
</dbReference>
<dbReference type="OrthoDB" id="6431001at2759"/>
<dbReference type="InterPro" id="IPR050951">
    <property type="entry name" value="Retrovirus_Pol_polyprotein"/>
</dbReference>
<keyword evidence="4" id="KW-1185">Reference proteome</keyword>
<gene>
    <name evidence="3" type="primary">Tf2-6_316</name>
    <name evidence="2" type="ORF">TNIN_320931</name>
    <name evidence="3" type="ORF">TNIN_415061</name>
</gene>
<dbReference type="SUPFAM" id="SSF53098">
    <property type="entry name" value="Ribonuclease H-like"/>
    <property type="match status" value="1"/>
</dbReference>